<evidence type="ECO:0000256" key="8">
    <source>
        <dbReference type="ARBA" id="ARBA00022989"/>
    </source>
</evidence>
<accession>A0ABD0M9J4</accession>
<dbReference type="InterPro" id="IPR001841">
    <property type="entry name" value="Znf_RING"/>
</dbReference>
<keyword evidence="3" id="KW-0808">Transferase</keyword>
<dbReference type="SMART" id="SM00184">
    <property type="entry name" value="RING"/>
    <property type="match status" value="1"/>
</dbReference>
<dbReference type="Gene3D" id="3.30.40.10">
    <property type="entry name" value="Zinc/RING finger domain, C3HC4 (zinc finger)"/>
    <property type="match status" value="1"/>
</dbReference>
<dbReference type="PANTHER" id="PTHR46913:SF1">
    <property type="entry name" value="RING-H2 FINGER PROTEIN ATL16"/>
    <property type="match status" value="1"/>
</dbReference>
<evidence type="ECO:0000256" key="4">
    <source>
        <dbReference type="ARBA" id="ARBA00022692"/>
    </source>
</evidence>
<dbReference type="PROSITE" id="PS50089">
    <property type="entry name" value="ZF_RING_2"/>
    <property type="match status" value="1"/>
</dbReference>
<evidence type="ECO:0000256" key="5">
    <source>
        <dbReference type="ARBA" id="ARBA00022723"/>
    </source>
</evidence>
<evidence type="ECO:0000256" key="3">
    <source>
        <dbReference type="ARBA" id="ARBA00022679"/>
    </source>
</evidence>
<name>A0ABD0M9J4_9CAEN</name>
<gene>
    <name evidence="13" type="ORF">BaRGS_00000085</name>
</gene>
<dbReference type="CDD" id="cd16469">
    <property type="entry name" value="RING-H2_RNF24-like"/>
    <property type="match status" value="1"/>
</dbReference>
<keyword evidence="9 11" id="KW-0472">Membrane</keyword>
<dbReference type="SUPFAM" id="SSF57850">
    <property type="entry name" value="RING/U-box"/>
    <property type="match status" value="1"/>
</dbReference>
<evidence type="ECO:0000313" key="13">
    <source>
        <dbReference type="EMBL" id="KAK7508519.1"/>
    </source>
</evidence>
<comment type="pathway">
    <text evidence="2">Protein modification; protein ubiquitination.</text>
</comment>
<sequence length="109" mass="12389">MRISTISFNVSLPLLGVGLLTLLLSFCFCFYLWRLKRQSAEERGYTRMCPVCLDEFHNAEKVALCPCRHSFHVKCLQQWLDQHNTCPMCKTRVTSQGETTGLIASTSAV</sequence>
<dbReference type="Proteomes" id="UP001519460">
    <property type="component" value="Unassembled WGS sequence"/>
</dbReference>
<dbReference type="GO" id="GO:0008270">
    <property type="term" value="F:zinc ion binding"/>
    <property type="evidence" value="ECO:0007669"/>
    <property type="project" value="UniProtKB-KW"/>
</dbReference>
<comment type="caution">
    <text evidence="13">The sequence shown here is derived from an EMBL/GenBank/DDBJ whole genome shotgun (WGS) entry which is preliminary data.</text>
</comment>
<dbReference type="InterPro" id="IPR013083">
    <property type="entry name" value="Znf_RING/FYVE/PHD"/>
</dbReference>
<evidence type="ECO:0000256" key="7">
    <source>
        <dbReference type="ARBA" id="ARBA00022833"/>
    </source>
</evidence>
<feature type="domain" description="RING-type" evidence="12">
    <location>
        <begin position="49"/>
        <end position="90"/>
    </location>
</feature>
<dbReference type="GO" id="GO:0016020">
    <property type="term" value="C:membrane"/>
    <property type="evidence" value="ECO:0007669"/>
    <property type="project" value="UniProtKB-SubCell"/>
</dbReference>
<evidence type="ECO:0000256" key="1">
    <source>
        <dbReference type="ARBA" id="ARBA00004167"/>
    </source>
</evidence>
<evidence type="ECO:0000259" key="12">
    <source>
        <dbReference type="PROSITE" id="PS50089"/>
    </source>
</evidence>
<proteinExistence type="predicted"/>
<evidence type="ECO:0000256" key="9">
    <source>
        <dbReference type="ARBA" id="ARBA00023136"/>
    </source>
</evidence>
<keyword evidence="14" id="KW-1185">Reference proteome</keyword>
<evidence type="ECO:0000256" key="11">
    <source>
        <dbReference type="SAM" id="Phobius"/>
    </source>
</evidence>
<feature type="transmembrane region" description="Helical" evidence="11">
    <location>
        <begin position="12"/>
        <end position="33"/>
    </location>
</feature>
<evidence type="ECO:0000256" key="6">
    <source>
        <dbReference type="ARBA" id="ARBA00022771"/>
    </source>
</evidence>
<evidence type="ECO:0000313" key="14">
    <source>
        <dbReference type="Proteomes" id="UP001519460"/>
    </source>
</evidence>
<organism evidence="13 14">
    <name type="scientific">Batillaria attramentaria</name>
    <dbReference type="NCBI Taxonomy" id="370345"/>
    <lineage>
        <taxon>Eukaryota</taxon>
        <taxon>Metazoa</taxon>
        <taxon>Spiralia</taxon>
        <taxon>Lophotrochozoa</taxon>
        <taxon>Mollusca</taxon>
        <taxon>Gastropoda</taxon>
        <taxon>Caenogastropoda</taxon>
        <taxon>Sorbeoconcha</taxon>
        <taxon>Cerithioidea</taxon>
        <taxon>Batillariidae</taxon>
        <taxon>Batillaria</taxon>
    </lineage>
</organism>
<evidence type="ECO:0000256" key="10">
    <source>
        <dbReference type="PROSITE-ProRule" id="PRU00175"/>
    </source>
</evidence>
<dbReference type="AlphaFoldDB" id="A0ABD0M9J4"/>
<comment type="subcellular location">
    <subcellularLocation>
        <location evidence="1">Membrane</location>
        <topology evidence="1">Single-pass membrane protein</topology>
    </subcellularLocation>
</comment>
<keyword evidence="6 10" id="KW-0863">Zinc-finger</keyword>
<reference evidence="13 14" key="1">
    <citation type="journal article" date="2023" name="Sci. Data">
        <title>Genome assembly of the Korean intertidal mud-creeper Batillaria attramentaria.</title>
        <authorList>
            <person name="Patra A.K."/>
            <person name="Ho P.T."/>
            <person name="Jun S."/>
            <person name="Lee S.J."/>
            <person name="Kim Y."/>
            <person name="Won Y.J."/>
        </authorList>
    </citation>
    <scope>NUCLEOTIDE SEQUENCE [LARGE SCALE GENOMIC DNA]</scope>
    <source>
        <strain evidence="13">Wonlab-2016</strain>
    </source>
</reference>
<keyword evidence="8 11" id="KW-1133">Transmembrane helix</keyword>
<dbReference type="GO" id="GO:0016740">
    <property type="term" value="F:transferase activity"/>
    <property type="evidence" value="ECO:0007669"/>
    <property type="project" value="UniProtKB-KW"/>
</dbReference>
<dbReference type="PANTHER" id="PTHR46913">
    <property type="entry name" value="RING-H2 FINGER PROTEIN ATL16"/>
    <property type="match status" value="1"/>
</dbReference>
<dbReference type="InterPro" id="IPR044600">
    <property type="entry name" value="ATL1/ATL16-like"/>
</dbReference>
<evidence type="ECO:0000256" key="2">
    <source>
        <dbReference type="ARBA" id="ARBA00004906"/>
    </source>
</evidence>
<keyword evidence="5" id="KW-0479">Metal-binding</keyword>
<keyword evidence="4 11" id="KW-0812">Transmembrane</keyword>
<protein>
    <recommendedName>
        <fullName evidence="12">RING-type domain-containing protein</fullName>
    </recommendedName>
</protein>
<dbReference type="EMBL" id="JACVVK020000001">
    <property type="protein sequence ID" value="KAK7508519.1"/>
    <property type="molecule type" value="Genomic_DNA"/>
</dbReference>
<keyword evidence="7" id="KW-0862">Zinc</keyword>
<dbReference type="Pfam" id="PF13639">
    <property type="entry name" value="zf-RING_2"/>
    <property type="match status" value="1"/>
</dbReference>